<name>A0A6S6W0W3_9PLEO</name>
<accession>A0A6S6W0W3</accession>
<protein>
    <submittedName>
        <fullName evidence="1">Uncharacterized protein</fullName>
    </submittedName>
</protein>
<dbReference type="Proteomes" id="UP000472372">
    <property type="component" value="Chromosome 4"/>
</dbReference>
<organism evidence="1 2">
    <name type="scientific">Pyrenophora teres f. teres</name>
    <dbReference type="NCBI Taxonomy" id="97479"/>
    <lineage>
        <taxon>Eukaryota</taxon>
        <taxon>Fungi</taxon>
        <taxon>Dikarya</taxon>
        <taxon>Ascomycota</taxon>
        <taxon>Pezizomycotina</taxon>
        <taxon>Dothideomycetes</taxon>
        <taxon>Pleosporomycetidae</taxon>
        <taxon>Pleosporales</taxon>
        <taxon>Pleosporineae</taxon>
        <taxon>Pleosporaceae</taxon>
        <taxon>Pyrenophora</taxon>
    </lineage>
</organism>
<reference evidence="1" key="1">
    <citation type="submission" date="2021-02" db="EMBL/GenBank/DDBJ databases">
        <authorList>
            <person name="Syme A R."/>
            <person name="Syme A R."/>
            <person name="Moolhuijzen P."/>
        </authorList>
    </citation>
    <scope>NUCLEOTIDE SEQUENCE</scope>
    <source>
        <strain evidence="1">W1-1</strain>
    </source>
</reference>
<dbReference type="EMBL" id="HG992980">
    <property type="protein sequence ID" value="CAE7032916.1"/>
    <property type="molecule type" value="Genomic_DNA"/>
</dbReference>
<gene>
    <name evidence="1" type="ORF">PTTW11_05104</name>
</gene>
<dbReference type="AlphaFoldDB" id="A0A6S6W0W3"/>
<proteinExistence type="predicted"/>
<sequence length="464" mass="52327">MVDYFPNKMANIVLQKVTQKASFLPPSAIDTEIFCHSSDLLADAVHIYASIPFNATHTLTVQITAIPFSIPLYRNQIFYCVDAFYAKCCYDISEEDFMPFLFTAGEELYRHYMRHHSWNFRTQHAWRQIQVPEQVRHTSSTCLQRSSSLLKHLIPEHGTQNCKELHPIHFQNEINPKPGLHESSISNATLIPCPGSTSTQIQNECPTITTRYPGGLSKGQLKNEHGILEVAKEFLRNLSNTSVAGIATDLVGSLCKTDAVGENGNELAIRAFECYVSMARQSMTQLKHSCFTRYVSLCFFLIWEKYACKAGKAGARVINIQMRESGFTGSSRNLKALRDETIFINRLVASVESMHDIGIASLVLFHIFESSNYHRIRLMNRYGEAKKRLAIWQICANLNANAPPKTGLPTLQIQKLIQESMPALCLTDINKAIRYSAVDLISTSNIDHVSQSSDENWKASDMYS</sequence>
<evidence type="ECO:0000313" key="2">
    <source>
        <dbReference type="Proteomes" id="UP000472372"/>
    </source>
</evidence>
<evidence type="ECO:0000313" key="1">
    <source>
        <dbReference type="EMBL" id="CAE7032916.1"/>
    </source>
</evidence>